<dbReference type="InterPro" id="IPR052527">
    <property type="entry name" value="Metal_cation-efflux_comp"/>
</dbReference>
<evidence type="ECO:0000256" key="5">
    <source>
        <dbReference type="SAM" id="Phobius"/>
    </source>
</evidence>
<sequence>MTSFTKSKILVLVQFLLIGVIGWYSGFYGGVTTNILMTLGILLGIWAVVAMRFSVNIFPDVRDNQHLVIRGPYKWIRHPMYTSVLLVTLAWVINRPDTVSALLWILLFTDLLIKTNYEENLLMHRFPEYAEYKVNVKALVPFI</sequence>
<dbReference type="InterPro" id="IPR007318">
    <property type="entry name" value="Phopholipid_MeTrfase"/>
</dbReference>
<accession>A0A2M7TEY3</accession>
<evidence type="ECO:0000313" key="6">
    <source>
        <dbReference type="EMBL" id="PIZ44300.1"/>
    </source>
</evidence>
<dbReference type="PANTHER" id="PTHR43847">
    <property type="entry name" value="BLL3993 PROTEIN"/>
    <property type="match status" value="1"/>
</dbReference>
<dbReference type="EMBL" id="PFNL01000185">
    <property type="protein sequence ID" value="PIZ44300.1"/>
    <property type="molecule type" value="Genomic_DNA"/>
</dbReference>
<protein>
    <recommendedName>
        <fullName evidence="8">Isoprenylcysteine carboxyl methyltransferase</fullName>
    </recommendedName>
</protein>
<comment type="caution">
    <text evidence="6">The sequence shown here is derived from an EMBL/GenBank/DDBJ whole genome shotgun (WGS) entry which is preliminary data.</text>
</comment>
<name>A0A2M7TEY3_UNCKA</name>
<dbReference type="PANTHER" id="PTHR43847:SF1">
    <property type="entry name" value="BLL3993 PROTEIN"/>
    <property type="match status" value="1"/>
</dbReference>
<evidence type="ECO:0000313" key="7">
    <source>
        <dbReference type="Proteomes" id="UP000228920"/>
    </source>
</evidence>
<dbReference type="Gene3D" id="1.20.120.1630">
    <property type="match status" value="1"/>
</dbReference>
<keyword evidence="3 5" id="KW-1133">Transmembrane helix</keyword>
<evidence type="ECO:0000256" key="3">
    <source>
        <dbReference type="ARBA" id="ARBA00022989"/>
    </source>
</evidence>
<dbReference type="AlphaFoldDB" id="A0A2M7TEY3"/>
<comment type="subcellular location">
    <subcellularLocation>
        <location evidence="1">Endomembrane system</location>
        <topology evidence="1">Multi-pass membrane protein</topology>
    </subcellularLocation>
</comment>
<dbReference type="GO" id="GO:0012505">
    <property type="term" value="C:endomembrane system"/>
    <property type="evidence" value="ECO:0007669"/>
    <property type="project" value="UniProtKB-SubCell"/>
</dbReference>
<keyword evidence="4 5" id="KW-0472">Membrane</keyword>
<dbReference type="Proteomes" id="UP000228920">
    <property type="component" value="Unassembled WGS sequence"/>
</dbReference>
<evidence type="ECO:0000256" key="2">
    <source>
        <dbReference type="ARBA" id="ARBA00022692"/>
    </source>
</evidence>
<keyword evidence="2 5" id="KW-0812">Transmembrane</keyword>
<evidence type="ECO:0000256" key="4">
    <source>
        <dbReference type="ARBA" id="ARBA00023136"/>
    </source>
</evidence>
<gene>
    <name evidence="6" type="ORF">COY32_06750</name>
</gene>
<organism evidence="6 7">
    <name type="scientific">candidate division WWE3 bacterium CG_4_10_14_0_2_um_filter_41_14</name>
    <dbReference type="NCBI Taxonomy" id="1975072"/>
    <lineage>
        <taxon>Bacteria</taxon>
        <taxon>Katanobacteria</taxon>
    </lineage>
</organism>
<proteinExistence type="predicted"/>
<dbReference type="Pfam" id="PF04191">
    <property type="entry name" value="PEMT"/>
    <property type="match status" value="1"/>
</dbReference>
<evidence type="ECO:0000256" key="1">
    <source>
        <dbReference type="ARBA" id="ARBA00004127"/>
    </source>
</evidence>
<evidence type="ECO:0008006" key="8">
    <source>
        <dbReference type="Google" id="ProtNLM"/>
    </source>
</evidence>
<feature type="transmembrane region" description="Helical" evidence="5">
    <location>
        <begin position="9"/>
        <end position="29"/>
    </location>
</feature>
<feature type="transmembrane region" description="Helical" evidence="5">
    <location>
        <begin position="35"/>
        <end position="55"/>
    </location>
</feature>
<reference evidence="7" key="1">
    <citation type="submission" date="2017-09" db="EMBL/GenBank/DDBJ databases">
        <title>Depth-based differentiation of microbial function through sediment-hosted aquifers and enrichment of novel symbionts in the deep terrestrial subsurface.</title>
        <authorList>
            <person name="Probst A.J."/>
            <person name="Ladd B."/>
            <person name="Jarett J.K."/>
            <person name="Geller-Mcgrath D.E."/>
            <person name="Sieber C.M.K."/>
            <person name="Emerson J.B."/>
            <person name="Anantharaman K."/>
            <person name="Thomas B.C."/>
            <person name="Malmstrom R."/>
            <person name="Stieglmeier M."/>
            <person name="Klingl A."/>
            <person name="Woyke T."/>
            <person name="Ryan C.M."/>
            <person name="Banfield J.F."/>
        </authorList>
    </citation>
    <scope>NUCLEOTIDE SEQUENCE [LARGE SCALE GENOMIC DNA]</scope>
</reference>